<reference evidence="2 3" key="1">
    <citation type="submission" date="2019-03" db="EMBL/GenBank/DDBJ databases">
        <title>Single cell metagenomics reveals metabolic interactions within the superorganism composed of flagellate Streblomastix strix and complex community of Bacteroidetes bacteria on its surface.</title>
        <authorList>
            <person name="Treitli S.C."/>
            <person name="Kolisko M."/>
            <person name="Husnik F."/>
            <person name="Keeling P."/>
            <person name="Hampl V."/>
        </authorList>
    </citation>
    <scope>NUCLEOTIDE SEQUENCE [LARGE SCALE GENOMIC DNA]</scope>
    <source>
        <strain evidence="2">ST1C</strain>
    </source>
</reference>
<comment type="caution">
    <text evidence="2">The sequence shown here is derived from an EMBL/GenBank/DDBJ whole genome shotgun (WGS) entry which is preliminary data.</text>
</comment>
<dbReference type="EMBL" id="SNRW01009134">
    <property type="protein sequence ID" value="KAA6378454.1"/>
    <property type="molecule type" value="Genomic_DNA"/>
</dbReference>
<protein>
    <submittedName>
        <fullName evidence="2">Uncharacterized protein</fullName>
    </submittedName>
</protein>
<keyword evidence="1" id="KW-0472">Membrane</keyword>
<accession>A0A5J4V7K3</accession>
<evidence type="ECO:0000313" key="2">
    <source>
        <dbReference type="EMBL" id="KAA6378454.1"/>
    </source>
</evidence>
<sequence length="192" mass="21059">VQLPGHTDAPSATLPDLPTKCDDTTTIQKYLTNYKFGYFESAKAADLKEYLIRVGPILTERGDILYGWDQYEGSGGLVQGWVAARFSLRSGDFFADYELETFHIEFGLEGSSNGVNGRFIFNGDFLPTPKYCDSVAIGTSEEDCPCPKKGTDEYEKDSRHQTSKDTCASGSVRAVISAVVAVVVIPALSLFW</sequence>
<evidence type="ECO:0000256" key="1">
    <source>
        <dbReference type="SAM" id="Phobius"/>
    </source>
</evidence>
<evidence type="ECO:0000313" key="3">
    <source>
        <dbReference type="Proteomes" id="UP000324800"/>
    </source>
</evidence>
<keyword evidence="1" id="KW-1133">Transmembrane helix</keyword>
<gene>
    <name evidence="2" type="ORF">EZS28_026019</name>
</gene>
<dbReference type="AlphaFoldDB" id="A0A5J4V7K3"/>
<proteinExistence type="predicted"/>
<feature type="transmembrane region" description="Helical" evidence="1">
    <location>
        <begin position="172"/>
        <end position="191"/>
    </location>
</feature>
<name>A0A5J4V7K3_9EUKA</name>
<keyword evidence="1" id="KW-0812">Transmembrane</keyword>
<feature type="non-terminal residue" evidence="2">
    <location>
        <position position="1"/>
    </location>
</feature>
<organism evidence="2 3">
    <name type="scientific">Streblomastix strix</name>
    <dbReference type="NCBI Taxonomy" id="222440"/>
    <lineage>
        <taxon>Eukaryota</taxon>
        <taxon>Metamonada</taxon>
        <taxon>Preaxostyla</taxon>
        <taxon>Oxymonadida</taxon>
        <taxon>Streblomastigidae</taxon>
        <taxon>Streblomastix</taxon>
    </lineage>
</organism>
<dbReference type="Proteomes" id="UP000324800">
    <property type="component" value="Unassembled WGS sequence"/>
</dbReference>